<dbReference type="AlphaFoldDB" id="A0A4T1Y9Q6"/>
<evidence type="ECO:0000313" key="2">
    <source>
        <dbReference type="Proteomes" id="UP000863577"/>
    </source>
</evidence>
<dbReference type="EMBL" id="DACWOD010000003">
    <property type="protein sequence ID" value="HAU2395767.1"/>
    <property type="molecule type" value="Genomic_DNA"/>
</dbReference>
<dbReference type="Proteomes" id="UP000863577">
    <property type="component" value="Unassembled WGS sequence"/>
</dbReference>
<gene>
    <name evidence="1" type="ORF">JBK99_05410</name>
</gene>
<comment type="caution">
    <text evidence="1">The sequence shown here is derived from an EMBL/GenBank/DDBJ whole genome shotgun (WGS) entry which is preliminary data.</text>
</comment>
<sequence>MIIICTYDRISLVINQLYFLCYHASYIVIEAFKTPIKLLKLVQIKEVDSCLALAFNSYYLTPNFSQRAVK</sequence>
<accession>A0A4T1Y9Q6</accession>
<name>A0A4T1Y9Q6_LEGPN</name>
<organism evidence="1 2">
    <name type="scientific">Legionella pneumophila</name>
    <dbReference type="NCBI Taxonomy" id="446"/>
    <lineage>
        <taxon>Bacteria</taxon>
        <taxon>Pseudomonadati</taxon>
        <taxon>Pseudomonadota</taxon>
        <taxon>Gammaproteobacteria</taxon>
        <taxon>Legionellales</taxon>
        <taxon>Legionellaceae</taxon>
        <taxon>Legionella</taxon>
    </lineage>
</organism>
<proteinExistence type="predicted"/>
<protein>
    <submittedName>
        <fullName evidence="1">Uncharacterized protein</fullName>
    </submittedName>
</protein>
<evidence type="ECO:0000313" key="1">
    <source>
        <dbReference type="EMBL" id="HAU2395767.1"/>
    </source>
</evidence>
<reference evidence="1" key="1">
    <citation type="journal article" date="2018" name="Genome Biol.">
        <title>SKESA: strategic k-mer extension for scrupulous assemblies.</title>
        <authorList>
            <person name="Souvorov A."/>
            <person name="Agarwala R."/>
            <person name="Lipman D.J."/>
        </authorList>
    </citation>
    <scope>NUCLEOTIDE SEQUENCE</scope>
    <source>
        <strain evidence="1">CL18-200174</strain>
    </source>
</reference>
<reference evidence="1" key="2">
    <citation type="submission" date="2019-09" db="EMBL/GenBank/DDBJ databases">
        <authorList>
            <consortium name="NCBI Pathogen Detection Project"/>
        </authorList>
    </citation>
    <scope>NUCLEOTIDE SEQUENCE</scope>
    <source>
        <strain evidence="1">CL18-200174</strain>
    </source>
</reference>